<dbReference type="OMA" id="GFQFKER"/>
<protein>
    <recommendedName>
        <fullName evidence="2">RecQ-mediated genome instability protein 1</fullName>
    </recommendedName>
    <alternativeName>
        <fullName evidence="3">BLM-associated protein of 75 kDa homolog</fullName>
    </alternativeName>
</protein>
<evidence type="ECO:0000256" key="2">
    <source>
        <dbReference type="ARBA" id="ARBA00018987"/>
    </source>
</evidence>
<proteinExistence type="inferred from homology"/>
<dbReference type="InterPro" id="IPR042470">
    <property type="entry name" value="RMI1_N_C_sf"/>
</dbReference>
<comment type="similarity">
    <text evidence="1">Belongs to the RMI1 family.</text>
</comment>
<evidence type="ECO:0000313" key="6">
    <source>
        <dbReference type="EnsemblPlants" id="AUR62043951-RA:cds"/>
    </source>
</evidence>
<accession>A0A803NCX2</accession>
<evidence type="ECO:0000313" key="7">
    <source>
        <dbReference type="Proteomes" id="UP000596660"/>
    </source>
</evidence>
<dbReference type="GO" id="GO:0031422">
    <property type="term" value="C:RecQ family helicase-topoisomerase III complex"/>
    <property type="evidence" value="ECO:0007669"/>
    <property type="project" value="TreeGrafter"/>
</dbReference>
<evidence type="ECO:0000259" key="5">
    <source>
        <dbReference type="Pfam" id="PF16099"/>
    </source>
</evidence>
<dbReference type="Gene3D" id="2.40.50.770">
    <property type="entry name" value="RecQ-mediated genome instability protein Rmi1, C-terminal domain"/>
    <property type="match status" value="1"/>
</dbReference>
<reference evidence="6" key="1">
    <citation type="journal article" date="2017" name="Nature">
        <title>The genome of Chenopodium quinoa.</title>
        <authorList>
            <person name="Jarvis D.E."/>
            <person name="Ho Y.S."/>
            <person name="Lightfoot D.J."/>
            <person name="Schmoeckel S.M."/>
            <person name="Li B."/>
            <person name="Borm T.J.A."/>
            <person name="Ohyanagi H."/>
            <person name="Mineta K."/>
            <person name="Michell C.T."/>
            <person name="Saber N."/>
            <person name="Kharbatia N.M."/>
            <person name="Rupper R.R."/>
            <person name="Sharp A.R."/>
            <person name="Dally N."/>
            <person name="Boughton B.A."/>
            <person name="Woo Y.H."/>
            <person name="Gao G."/>
            <person name="Schijlen E.G.W.M."/>
            <person name="Guo X."/>
            <person name="Momin A.A."/>
            <person name="Negrao S."/>
            <person name="Al-Babili S."/>
            <person name="Gehring C."/>
            <person name="Roessner U."/>
            <person name="Jung C."/>
            <person name="Murphy K."/>
            <person name="Arold S.T."/>
            <person name="Gojobori T."/>
            <person name="van der Linden C.G."/>
            <person name="van Loo E.N."/>
            <person name="Jellen E.N."/>
            <person name="Maughan P.J."/>
            <person name="Tester M."/>
        </authorList>
    </citation>
    <scope>NUCLEOTIDE SEQUENCE [LARGE SCALE GENOMIC DNA]</scope>
    <source>
        <strain evidence="6">cv. PI 614886</strain>
    </source>
</reference>
<feature type="domain" description="RecQ-mediated genome instability protein 1 C-terminal OB-fold" evidence="5">
    <location>
        <begin position="369"/>
        <end position="455"/>
    </location>
</feature>
<evidence type="ECO:0000256" key="1">
    <source>
        <dbReference type="ARBA" id="ARBA00006395"/>
    </source>
</evidence>
<dbReference type="AlphaFoldDB" id="A0A803NCX2"/>
<dbReference type="FunFam" id="2.40.50.770:FF:000004">
    <property type="entry name" value="RecQ-mediated instability protein (DUF1767)"/>
    <property type="match status" value="1"/>
</dbReference>
<evidence type="ECO:0000256" key="3">
    <source>
        <dbReference type="ARBA" id="ARBA00077519"/>
    </source>
</evidence>
<dbReference type="Pfam" id="PF16099">
    <property type="entry name" value="RMI1_C"/>
    <property type="match status" value="1"/>
</dbReference>
<dbReference type="PANTHER" id="PTHR14790:SF15">
    <property type="entry name" value="RECQ-MEDIATED GENOME INSTABILITY PROTEIN 1"/>
    <property type="match status" value="1"/>
</dbReference>
<evidence type="ECO:0000259" key="4">
    <source>
        <dbReference type="Pfam" id="PF08585"/>
    </source>
</evidence>
<sequence>MDVSDNLSPPPVVTASFAASGCPVNDHLRRMGVNLRREWLDSCKLGLQNTVPGFVNFDVETKAKLCFGQILNSDMNYSGAGILPENVKDLHLVDLTGPFVLQVDEVLNISCPLKERYKNAPSGHKRCLKLSMTDGVQRVFGMEYRPIKSLEALAPAGFKVAIRDVNVRRGILMLVPEVLEILGGSVEELEAARQRLVQEVNKPPRGKRTRNGIVPPLSARATRAAWPQNDVSNEAMPLDDANHVSGNTTTSMLHAATQFRGNTLGVDPSSRIRQVPLAGRTVTELPSERSDQHSLSRDSAQVYISRETAQRYITVSKLKFPTAAEGSEQPPARQSTGINPVSAIAIENEDALMLDYMEHPFILSGEKELPFIYLASLSAKWAAVQGNQPSVRGKIKCILTGVNRFRYKGRSTFELQVYVEDGSLISEIFIHHNVVQKAIGYSPEEVNAALSSSNEKGTMLVEMNETSTYPIALEMNQNCPASDALLLLKRLKPASSGPMSQNSQLDVINLSP</sequence>
<keyword evidence="7" id="KW-1185">Reference proteome</keyword>
<dbReference type="EnsemblPlants" id="AUR62043951-RA">
    <property type="protein sequence ID" value="AUR62043951-RA:cds"/>
    <property type="gene ID" value="AUR62043951"/>
</dbReference>
<dbReference type="GO" id="GO:0016604">
    <property type="term" value="C:nuclear body"/>
    <property type="evidence" value="ECO:0007669"/>
    <property type="project" value="TreeGrafter"/>
</dbReference>
<dbReference type="GO" id="GO:0000712">
    <property type="term" value="P:resolution of meiotic recombination intermediates"/>
    <property type="evidence" value="ECO:0007669"/>
    <property type="project" value="TreeGrafter"/>
</dbReference>
<dbReference type="GO" id="GO:0000724">
    <property type="term" value="P:double-strand break repair via homologous recombination"/>
    <property type="evidence" value="ECO:0007669"/>
    <property type="project" value="TreeGrafter"/>
</dbReference>
<dbReference type="GO" id="GO:0000166">
    <property type="term" value="F:nucleotide binding"/>
    <property type="evidence" value="ECO:0007669"/>
    <property type="project" value="InterPro"/>
</dbReference>
<dbReference type="SMART" id="SM01161">
    <property type="entry name" value="DUF1767"/>
    <property type="match status" value="1"/>
</dbReference>
<reference evidence="6" key="2">
    <citation type="submission" date="2021-03" db="UniProtKB">
        <authorList>
            <consortium name="EnsemblPlants"/>
        </authorList>
    </citation>
    <scope>IDENTIFICATION</scope>
</reference>
<feature type="domain" description="RecQ mediated genome instability protein 1 OB-fold" evidence="4">
    <location>
        <begin position="83"/>
        <end position="194"/>
    </location>
</feature>
<organism evidence="6 7">
    <name type="scientific">Chenopodium quinoa</name>
    <name type="common">Quinoa</name>
    <dbReference type="NCBI Taxonomy" id="63459"/>
    <lineage>
        <taxon>Eukaryota</taxon>
        <taxon>Viridiplantae</taxon>
        <taxon>Streptophyta</taxon>
        <taxon>Embryophyta</taxon>
        <taxon>Tracheophyta</taxon>
        <taxon>Spermatophyta</taxon>
        <taxon>Magnoliopsida</taxon>
        <taxon>eudicotyledons</taxon>
        <taxon>Gunneridae</taxon>
        <taxon>Pentapetalae</taxon>
        <taxon>Caryophyllales</taxon>
        <taxon>Chenopodiaceae</taxon>
        <taxon>Chenopodioideae</taxon>
        <taxon>Atripliceae</taxon>
        <taxon>Chenopodium</taxon>
    </lineage>
</organism>
<dbReference type="Proteomes" id="UP000596660">
    <property type="component" value="Unplaced"/>
</dbReference>
<dbReference type="InterPro" id="IPR032199">
    <property type="entry name" value="RMI1_C"/>
</dbReference>
<name>A0A803NCX2_CHEQI</name>
<dbReference type="Gramene" id="AUR62043951-RA">
    <property type="protein sequence ID" value="AUR62043951-RA:cds"/>
    <property type="gene ID" value="AUR62043951"/>
</dbReference>
<dbReference type="Pfam" id="PF08585">
    <property type="entry name" value="RMI1_N_C"/>
    <property type="match status" value="1"/>
</dbReference>
<dbReference type="InterPro" id="IPR013894">
    <property type="entry name" value="RMI1_OB"/>
</dbReference>
<dbReference type="PANTHER" id="PTHR14790">
    <property type="entry name" value="RECQ-MEDIATED GENOME INSTABILITY PROTEIN 1 RMI1"/>
    <property type="match status" value="1"/>
</dbReference>